<evidence type="ECO:0000256" key="1">
    <source>
        <dbReference type="ARBA" id="ARBA00004613"/>
    </source>
</evidence>
<comment type="caution">
    <text evidence="5">The sequence shown here is derived from an EMBL/GenBank/DDBJ whole genome shotgun (WGS) entry which is preliminary data.</text>
</comment>
<dbReference type="VEuPathDB" id="FungiDB:PC9H_001550"/>
<keyword evidence="3" id="KW-0964">Secreted</keyword>
<evidence type="ECO:0000256" key="4">
    <source>
        <dbReference type="SAM" id="SignalP"/>
    </source>
</evidence>
<organism evidence="5 6">
    <name type="scientific">Pleurotus ostreatus</name>
    <name type="common">Oyster mushroom</name>
    <name type="synonym">White-rot fungus</name>
    <dbReference type="NCBI Taxonomy" id="5322"/>
    <lineage>
        <taxon>Eukaryota</taxon>
        <taxon>Fungi</taxon>
        <taxon>Dikarya</taxon>
        <taxon>Basidiomycota</taxon>
        <taxon>Agaricomycotina</taxon>
        <taxon>Agaricomycetes</taxon>
        <taxon>Agaricomycetidae</taxon>
        <taxon>Agaricales</taxon>
        <taxon>Pleurotineae</taxon>
        <taxon>Pleurotaceae</taxon>
        <taxon>Pleurotus</taxon>
    </lineage>
</organism>
<accession>A0A8H7E0D3</accession>
<feature type="chain" id="PRO_5034047571" description="Cerato-platanin" evidence="4">
    <location>
        <begin position="21"/>
        <end position="144"/>
    </location>
</feature>
<keyword evidence="4" id="KW-0732">Signal</keyword>
<keyword evidence="6" id="KW-1185">Reference proteome</keyword>
<name>A0A8H7E0D3_PLEOS</name>
<dbReference type="AlphaFoldDB" id="A0A8H7E0D3"/>
<dbReference type="SUPFAM" id="SSF50685">
    <property type="entry name" value="Barwin-like endoglucanases"/>
    <property type="match status" value="1"/>
</dbReference>
<proteinExistence type="inferred from homology"/>
<evidence type="ECO:0000313" key="5">
    <source>
        <dbReference type="EMBL" id="KAF7441201.1"/>
    </source>
</evidence>
<dbReference type="EMBL" id="JACETU010000001">
    <property type="protein sequence ID" value="KAF7441201.1"/>
    <property type="molecule type" value="Genomic_DNA"/>
</dbReference>
<gene>
    <name evidence="5" type="ORF">PC9H_001550</name>
</gene>
<reference evidence="5" key="1">
    <citation type="submission" date="2019-07" db="EMBL/GenBank/DDBJ databases">
        <authorList>
            <person name="Palmer J.M."/>
        </authorList>
    </citation>
    <scope>NUCLEOTIDE SEQUENCE</scope>
    <source>
        <strain evidence="5">PC9</strain>
    </source>
</reference>
<dbReference type="GeneID" id="59371391"/>
<evidence type="ECO:0000256" key="3">
    <source>
        <dbReference type="ARBA" id="ARBA00022525"/>
    </source>
</evidence>
<evidence type="ECO:0000313" key="6">
    <source>
        <dbReference type="Proteomes" id="UP000623687"/>
    </source>
</evidence>
<evidence type="ECO:0008006" key="7">
    <source>
        <dbReference type="Google" id="ProtNLM"/>
    </source>
</evidence>
<sequence>MKFALFTKLALLTSATGVLGTTVAYDRAYDDRSTPLTSVACSDGPHGLIVRGYTTFGDLPNFPFIGGAEAVEGYDSANCGSCWNITYTNPAGRNKTITMLAVDGTTRGFVLGVRAADILTGGQAVHLGRVNATAKRVAVSVCRL</sequence>
<dbReference type="InterPro" id="IPR010829">
    <property type="entry name" value="Cerato-platanin"/>
</dbReference>
<dbReference type="OrthoDB" id="4898945at2759"/>
<dbReference type="CDD" id="cd22778">
    <property type="entry name" value="DPBB_CEPL-like"/>
    <property type="match status" value="1"/>
</dbReference>
<feature type="signal peptide" evidence="4">
    <location>
        <begin position="1"/>
        <end position="20"/>
    </location>
</feature>
<comment type="similarity">
    <text evidence="2">Belongs to the cerato-platanin family.</text>
</comment>
<dbReference type="RefSeq" id="XP_036637045.1">
    <property type="nucleotide sequence ID" value="XM_036771200.1"/>
</dbReference>
<dbReference type="Gene3D" id="2.40.40.10">
    <property type="entry name" value="RlpA-like domain"/>
    <property type="match status" value="1"/>
</dbReference>
<protein>
    <recommendedName>
        <fullName evidence="7">Cerato-platanin</fullName>
    </recommendedName>
</protein>
<dbReference type="InterPro" id="IPR036908">
    <property type="entry name" value="RlpA-like_sf"/>
</dbReference>
<dbReference type="Pfam" id="PF07249">
    <property type="entry name" value="Cerato-platanin"/>
    <property type="match status" value="1"/>
</dbReference>
<dbReference type="Proteomes" id="UP000623687">
    <property type="component" value="Unassembled WGS sequence"/>
</dbReference>
<dbReference type="GO" id="GO:0005576">
    <property type="term" value="C:extracellular region"/>
    <property type="evidence" value="ECO:0007669"/>
    <property type="project" value="UniProtKB-SubCell"/>
</dbReference>
<evidence type="ECO:0000256" key="2">
    <source>
        <dbReference type="ARBA" id="ARBA00010421"/>
    </source>
</evidence>
<comment type="subcellular location">
    <subcellularLocation>
        <location evidence="1">Secreted</location>
    </subcellularLocation>
</comment>